<feature type="compositionally biased region" description="Basic residues" evidence="5">
    <location>
        <begin position="11"/>
        <end position="30"/>
    </location>
</feature>
<keyword evidence="4" id="KW-0520">NAD</keyword>
<feature type="region of interest" description="Disordered" evidence="5">
    <location>
        <begin position="1"/>
        <end position="128"/>
    </location>
</feature>
<dbReference type="PANTHER" id="PTHR43622:SF1">
    <property type="entry name" value="3-DEHYDROQUINATE SYNTHASE"/>
    <property type="match status" value="1"/>
</dbReference>
<evidence type="ECO:0000259" key="7">
    <source>
        <dbReference type="Pfam" id="PF24621"/>
    </source>
</evidence>
<dbReference type="AlphaFoldDB" id="A0A5S4EX89"/>
<dbReference type="Proteomes" id="UP000309128">
    <property type="component" value="Unassembled WGS sequence"/>
</dbReference>
<proteinExistence type="predicted"/>
<evidence type="ECO:0000313" key="8">
    <source>
        <dbReference type="EMBL" id="TMR08276.1"/>
    </source>
</evidence>
<evidence type="ECO:0000256" key="3">
    <source>
        <dbReference type="ARBA" id="ARBA00022723"/>
    </source>
</evidence>
<dbReference type="Gene3D" id="3.40.50.1970">
    <property type="match status" value="1"/>
</dbReference>
<dbReference type="InterPro" id="IPR030960">
    <property type="entry name" value="DHQS/DOIS_N"/>
</dbReference>
<feature type="compositionally biased region" description="Basic residues" evidence="5">
    <location>
        <begin position="88"/>
        <end position="99"/>
    </location>
</feature>
<feature type="domain" description="3-dehydroquinate synthase C-terminal" evidence="7">
    <location>
        <begin position="339"/>
        <end position="464"/>
    </location>
</feature>
<keyword evidence="3" id="KW-0479">Metal-binding</keyword>
<dbReference type="InterPro" id="IPR056179">
    <property type="entry name" value="DHQS_C"/>
</dbReference>
<dbReference type="EMBL" id="VCKY01000306">
    <property type="protein sequence ID" value="TMR08276.1"/>
    <property type="molecule type" value="Genomic_DNA"/>
</dbReference>
<dbReference type="SUPFAM" id="SSF56796">
    <property type="entry name" value="Dehydroquinate synthase-like"/>
    <property type="match status" value="1"/>
</dbReference>
<comment type="cofactor">
    <cofactor evidence="2">
        <name>Co(2+)</name>
        <dbReference type="ChEBI" id="CHEBI:48828"/>
    </cofactor>
</comment>
<organism evidence="8 9">
    <name type="scientific">Nonomuraea turkmeniaca</name>
    <dbReference type="NCBI Taxonomy" id="103838"/>
    <lineage>
        <taxon>Bacteria</taxon>
        <taxon>Bacillati</taxon>
        <taxon>Actinomycetota</taxon>
        <taxon>Actinomycetes</taxon>
        <taxon>Streptosporangiales</taxon>
        <taxon>Streptosporangiaceae</taxon>
        <taxon>Nonomuraea</taxon>
    </lineage>
</organism>
<dbReference type="OrthoDB" id="9806583at2"/>
<comment type="cofactor">
    <cofactor evidence="1">
        <name>NAD(+)</name>
        <dbReference type="ChEBI" id="CHEBI:57540"/>
    </cofactor>
</comment>
<dbReference type="Gene3D" id="1.20.1090.10">
    <property type="entry name" value="Dehydroquinate synthase-like - alpha domain"/>
    <property type="match status" value="1"/>
</dbReference>
<evidence type="ECO:0000256" key="4">
    <source>
        <dbReference type="ARBA" id="ARBA00023027"/>
    </source>
</evidence>
<dbReference type="GO" id="GO:0003856">
    <property type="term" value="F:3-dehydroquinate synthase activity"/>
    <property type="evidence" value="ECO:0007669"/>
    <property type="project" value="TreeGrafter"/>
</dbReference>
<reference evidence="8 9" key="1">
    <citation type="submission" date="2019-05" db="EMBL/GenBank/DDBJ databases">
        <title>Draft genome sequence of Nonomuraea turkmeniaca DSM 43926.</title>
        <authorList>
            <person name="Saricaoglu S."/>
            <person name="Isik K."/>
        </authorList>
    </citation>
    <scope>NUCLEOTIDE SEQUENCE [LARGE SCALE GENOMIC DNA]</scope>
    <source>
        <strain evidence="8 9">DSM 43926</strain>
    </source>
</reference>
<dbReference type="PANTHER" id="PTHR43622">
    <property type="entry name" value="3-DEHYDROQUINATE SYNTHASE"/>
    <property type="match status" value="1"/>
</dbReference>
<feature type="domain" description="3-dehydroquinate synthase N-terminal" evidence="6">
    <location>
        <begin position="226"/>
        <end position="337"/>
    </location>
</feature>
<comment type="caution">
    <text evidence="8">The sequence shown here is derived from an EMBL/GenBank/DDBJ whole genome shotgun (WGS) entry which is preliminary data.</text>
</comment>
<dbReference type="CDD" id="cd08195">
    <property type="entry name" value="DHQS"/>
    <property type="match status" value="1"/>
</dbReference>
<gene>
    <name evidence="8" type="ORF">ETD86_48520</name>
</gene>
<name>A0A5S4EX89_9ACTN</name>
<evidence type="ECO:0000259" key="6">
    <source>
        <dbReference type="Pfam" id="PF01761"/>
    </source>
</evidence>
<dbReference type="Pfam" id="PF24621">
    <property type="entry name" value="DHQS_C"/>
    <property type="match status" value="1"/>
</dbReference>
<keyword evidence="9" id="KW-1185">Reference proteome</keyword>
<evidence type="ECO:0000256" key="5">
    <source>
        <dbReference type="SAM" id="MobiDB-lite"/>
    </source>
</evidence>
<sequence length="522" mass="54477">MDPAPGPGPAGRHRHRGRHAPGGAGHRRTRGNGAGPADTGRGDRQPDPVRPSAPAAPGCDRAGGRGDGQHPQRALGRPRLAPAGRSDQHRRRRIRHRRQPAGGAVSRGRADQPGAVRPHRPGTAVTAAGTKTGTGIVTAAGARAVEGRLDVADTGTGFTVSVRSTDAYPIHLGHGIADDLASRLAPLVARLGSPSVVIAADTGVTHLLPRLLQQIRAIDVPVTVTPIPAGETSKSLPGLQILWQSLVEAGASRRTLLLGLGGGMVCDLIAVAAATYMRGLPYALIPTTVLAQVDAAVGGKGGIDYAGAKNLLGAFHHPAMVIIDPELTRTLPARQVRNGLAEVIKVALIADPALFADLERHSGQAPHGPALTPIVRAAVAAKLALLADDPFERGDLRRLLNLGHCIGHPLEAATGYRMLHGEAVAAGIATAVAVAHARGLATSADRARILNLLAAYQLPISITPALRGRIWQRVEIIRRIRNGPLYLVVPYRPGECGVLDDICHAEFESALNDLAHPTRARP</sequence>
<evidence type="ECO:0000313" key="9">
    <source>
        <dbReference type="Proteomes" id="UP000309128"/>
    </source>
</evidence>
<dbReference type="GO" id="GO:0046872">
    <property type="term" value="F:metal ion binding"/>
    <property type="evidence" value="ECO:0007669"/>
    <property type="project" value="UniProtKB-KW"/>
</dbReference>
<dbReference type="InterPro" id="IPR050071">
    <property type="entry name" value="Dehydroquinate_synthase"/>
</dbReference>
<accession>A0A5S4EX89</accession>
<evidence type="ECO:0000256" key="1">
    <source>
        <dbReference type="ARBA" id="ARBA00001911"/>
    </source>
</evidence>
<evidence type="ECO:0000256" key="2">
    <source>
        <dbReference type="ARBA" id="ARBA00001941"/>
    </source>
</evidence>
<protein>
    <submittedName>
        <fullName evidence="8">Iron-containing alcohol dehydrogenase</fullName>
    </submittedName>
</protein>
<dbReference type="Pfam" id="PF01761">
    <property type="entry name" value="DHQ_synthase"/>
    <property type="match status" value="1"/>
</dbReference>